<keyword evidence="2" id="KW-1185">Reference proteome</keyword>
<evidence type="ECO:0000313" key="1">
    <source>
        <dbReference type="EMBL" id="PKQ61238.1"/>
    </source>
</evidence>
<accession>A0A2N3HT56</accession>
<dbReference type="AlphaFoldDB" id="A0A2N3HT56"/>
<sequence length="89" mass="10277">MFTGVESLAGNKKETSTKVESDFFIKKKANTKVGAWFWMQKRASIREDCLIRIKSIVFLNAKSIEINFLLLLINYKPKNSNPKTVKHEN</sequence>
<organism evidence="1 2">
    <name type="scientific">Labilibaculum filiforme</name>
    <dbReference type="NCBI Taxonomy" id="1940526"/>
    <lineage>
        <taxon>Bacteria</taxon>
        <taxon>Pseudomonadati</taxon>
        <taxon>Bacteroidota</taxon>
        <taxon>Bacteroidia</taxon>
        <taxon>Marinilabiliales</taxon>
        <taxon>Marinifilaceae</taxon>
        <taxon>Labilibaculum</taxon>
    </lineage>
</organism>
<protein>
    <submittedName>
        <fullName evidence="1">Uncharacterized protein</fullName>
    </submittedName>
</protein>
<dbReference type="EMBL" id="MVDD01000016">
    <property type="protein sequence ID" value="PKQ61238.1"/>
    <property type="molecule type" value="Genomic_DNA"/>
</dbReference>
<comment type="caution">
    <text evidence="1">The sequence shown here is derived from an EMBL/GenBank/DDBJ whole genome shotgun (WGS) entry which is preliminary data.</text>
</comment>
<reference evidence="1 2" key="1">
    <citation type="journal article" date="2017" name="Front. Microbiol.">
        <title>Labilibaculum manganireducens gen. nov., sp. nov. and Labilibaculum filiforme sp. nov., Novel Bacteroidetes Isolated from Subsurface Sediments of the Baltic Sea.</title>
        <authorList>
            <person name="Vandieken V."/>
            <person name="Marshall I.P."/>
            <person name="Niemann H."/>
            <person name="Engelen B."/>
            <person name="Cypionka H."/>
        </authorList>
    </citation>
    <scope>NUCLEOTIDE SEQUENCE [LARGE SCALE GENOMIC DNA]</scope>
    <source>
        <strain evidence="1 2">59.16B</strain>
    </source>
</reference>
<gene>
    <name evidence="1" type="ORF">BZG02_16530</name>
</gene>
<name>A0A2N3HT56_9BACT</name>
<proteinExistence type="predicted"/>
<evidence type="ECO:0000313" key="2">
    <source>
        <dbReference type="Proteomes" id="UP000233535"/>
    </source>
</evidence>
<dbReference type="Proteomes" id="UP000233535">
    <property type="component" value="Unassembled WGS sequence"/>
</dbReference>